<keyword evidence="9" id="KW-0472">Membrane</keyword>
<dbReference type="GO" id="GO:0034220">
    <property type="term" value="P:monoatomic ion transmembrane transport"/>
    <property type="evidence" value="ECO:0007669"/>
    <property type="project" value="InterPro"/>
</dbReference>
<dbReference type="RefSeq" id="WP_063703566.1">
    <property type="nucleotide sequence ID" value="NZ_LRRU01000019.1"/>
</dbReference>
<dbReference type="GO" id="GO:0009279">
    <property type="term" value="C:cell outer membrane"/>
    <property type="evidence" value="ECO:0007669"/>
    <property type="project" value="UniProtKB-SubCell"/>
</dbReference>
<sequence length="319" mass="34985">MTTIFTHTKTRVAAAVVLASTAGSAMAADYAVYGKAEVQIANTDTGVMRYAEEGTQIEAPFSRIGIKGSHKLTESLKAVFKYEVQVKGFEHDDTDEPFSARNTYLGLAGDFGEVVVGRNDTRFKYSEGKVDGFNETQADIAQLIPGQDRIGDTITYSSKTYGGASLALTYAPKDDSSNDESGYAATVIYGDRALKSKDYYVAISHVDALNKLTASRVVAAWKHENLQLAGLFQRSESTDGTKEGNGYAISASYAIDKWVPKLQYVKDDSKIRHAEEGKQWTAGVDYNFDKQTTAYLFYTDLDLELESDNSVALGLKYKF</sequence>
<evidence type="ECO:0000256" key="10">
    <source>
        <dbReference type="ARBA" id="ARBA00023237"/>
    </source>
</evidence>
<keyword evidence="3" id="KW-0813">Transport</keyword>
<keyword evidence="5" id="KW-0812">Transmembrane</keyword>
<dbReference type="EMBL" id="QYSE01000002">
    <property type="protein sequence ID" value="RJF35329.1"/>
    <property type="molecule type" value="Genomic_DNA"/>
</dbReference>
<keyword evidence="10" id="KW-0998">Cell outer membrane</keyword>
<organism evidence="13 14">
    <name type="scientific">Pseudoalteromonas gelatinilytica</name>
    <dbReference type="NCBI Taxonomy" id="1703256"/>
    <lineage>
        <taxon>Bacteria</taxon>
        <taxon>Pseudomonadati</taxon>
        <taxon>Pseudomonadota</taxon>
        <taxon>Gammaproteobacteria</taxon>
        <taxon>Alteromonadales</taxon>
        <taxon>Pseudoalteromonadaceae</taxon>
        <taxon>Pseudoalteromonas</taxon>
    </lineage>
</organism>
<comment type="subcellular location">
    <subcellularLocation>
        <location evidence="1">Cell outer membrane</location>
        <topology evidence="1">Multi-pass membrane protein</topology>
    </subcellularLocation>
</comment>
<keyword evidence="7" id="KW-0406">Ion transport</keyword>
<evidence type="ECO:0000256" key="6">
    <source>
        <dbReference type="ARBA" id="ARBA00022729"/>
    </source>
</evidence>
<dbReference type="AlphaFoldDB" id="A0A3A3ELB8"/>
<feature type="signal peptide" evidence="11">
    <location>
        <begin position="1"/>
        <end position="27"/>
    </location>
</feature>
<protein>
    <submittedName>
        <fullName evidence="13">Porin</fullName>
    </submittedName>
</protein>
<dbReference type="InterPro" id="IPR033900">
    <property type="entry name" value="Gram_neg_porin_domain"/>
</dbReference>
<keyword evidence="6 11" id="KW-0732">Signal</keyword>
<evidence type="ECO:0000259" key="12">
    <source>
        <dbReference type="Pfam" id="PF13609"/>
    </source>
</evidence>
<dbReference type="Proteomes" id="UP000265938">
    <property type="component" value="Unassembled WGS sequence"/>
</dbReference>
<evidence type="ECO:0000256" key="1">
    <source>
        <dbReference type="ARBA" id="ARBA00004571"/>
    </source>
</evidence>
<dbReference type="PANTHER" id="PTHR34501">
    <property type="entry name" value="PROTEIN YDDL-RELATED"/>
    <property type="match status" value="1"/>
</dbReference>
<dbReference type="CDD" id="cd00342">
    <property type="entry name" value="gram_neg_porins"/>
    <property type="match status" value="1"/>
</dbReference>
<evidence type="ECO:0000256" key="3">
    <source>
        <dbReference type="ARBA" id="ARBA00022448"/>
    </source>
</evidence>
<evidence type="ECO:0000313" key="13">
    <source>
        <dbReference type="EMBL" id="RJF35329.1"/>
    </source>
</evidence>
<dbReference type="InterPro" id="IPR023614">
    <property type="entry name" value="Porin_dom_sf"/>
</dbReference>
<dbReference type="PRINTS" id="PR00182">
    <property type="entry name" value="ECOLNEIPORIN"/>
</dbReference>
<dbReference type="InterPro" id="IPR001702">
    <property type="entry name" value="Porin_Gram-ve"/>
</dbReference>
<proteinExistence type="predicted"/>
<comment type="caution">
    <text evidence="13">The sequence shown here is derived from an EMBL/GenBank/DDBJ whole genome shotgun (WGS) entry which is preliminary data.</text>
</comment>
<name>A0A3A3ELB8_9GAMM</name>
<evidence type="ECO:0000313" key="14">
    <source>
        <dbReference type="Proteomes" id="UP000265938"/>
    </source>
</evidence>
<evidence type="ECO:0000256" key="11">
    <source>
        <dbReference type="SAM" id="SignalP"/>
    </source>
</evidence>
<evidence type="ECO:0000256" key="7">
    <source>
        <dbReference type="ARBA" id="ARBA00023065"/>
    </source>
</evidence>
<feature type="chain" id="PRO_5017224813" evidence="11">
    <location>
        <begin position="28"/>
        <end position="319"/>
    </location>
</feature>
<feature type="domain" description="Porin" evidence="12">
    <location>
        <begin position="14"/>
        <end position="302"/>
    </location>
</feature>
<dbReference type="PANTHER" id="PTHR34501:SF9">
    <property type="entry name" value="MAJOR OUTER MEMBRANE PROTEIN P.IA"/>
    <property type="match status" value="1"/>
</dbReference>
<evidence type="ECO:0000256" key="2">
    <source>
        <dbReference type="ARBA" id="ARBA00011233"/>
    </source>
</evidence>
<evidence type="ECO:0000256" key="9">
    <source>
        <dbReference type="ARBA" id="ARBA00023136"/>
    </source>
</evidence>
<evidence type="ECO:0000256" key="4">
    <source>
        <dbReference type="ARBA" id="ARBA00022452"/>
    </source>
</evidence>
<gene>
    <name evidence="13" type="ORF">D4741_10105</name>
</gene>
<accession>A0A3A3ELB8</accession>
<reference evidence="13 14" key="1">
    <citation type="submission" date="2018-09" db="EMBL/GenBank/DDBJ databases">
        <title>Identification of marine bacteria producing industrial enzymes.</title>
        <authorList>
            <person name="Cheng T.H."/>
            <person name="Saidin J."/>
            <person name="Muhd D.D."/>
            <person name="Isa M.N.M."/>
            <person name="Bakar M.F.A."/>
            <person name="Ismail N."/>
        </authorList>
    </citation>
    <scope>NUCLEOTIDE SEQUENCE [LARGE SCALE GENOMIC DNA]</scope>
    <source>
        <strain evidence="13 14">MNAD 1.6</strain>
    </source>
</reference>
<dbReference type="Gene3D" id="2.40.160.10">
    <property type="entry name" value="Porin"/>
    <property type="match status" value="1"/>
</dbReference>
<evidence type="ECO:0000256" key="5">
    <source>
        <dbReference type="ARBA" id="ARBA00022692"/>
    </source>
</evidence>
<keyword evidence="8" id="KW-0626">Porin</keyword>
<evidence type="ECO:0000256" key="8">
    <source>
        <dbReference type="ARBA" id="ARBA00023114"/>
    </source>
</evidence>
<dbReference type="InterPro" id="IPR050298">
    <property type="entry name" value="Gram-neg_bact_OMP"/>
</dbReference>
<dbReference type="SUPFAM" id="SSF56935">
    <property type="entry name" value="Porins"/>
    <property type="match status" value="1"/>
</dbReference>
<dbReference type="GO" id="GO:0046930">
    <property type="term" value="C:pore complex"/>
    <property type="evidence" value="ECO:0007669"/>
    <property type="project" value="UniProtKB-KW"/>
</dbReference>
<keyword evidence="4" id="KW-1134">Transmembrane beta strand</keyword>
<dbReference type="Pfam" id="PF13609">
    <property type="entry name" value="Porin_4"/>
    <property type="match status" value="1"/>
</dbReference>
<dbReference type="GO" id="GO:0015288">
    <property type="term" value="F:porin activity"/>
    <property type="evidence" value="ECO:0007669"/>
    <property type="project" value="UniProtKB-KW"/>
</dbReference>
<comment type="subunit">
    <text evidence="2">Homotrimer.</text>
</comment>